<dbReference type="InterPro" id="IPR042097">
    <property type="entry name" value="Aminopeptidase_N-like_N_sf"/>
</dbReference>
<evidence type="ECO:0000256" key="4">
    <source>
        <dbReference type="ARBA" id="ARBA00012564"/>
    </source>
</evidence>
<feature type="domain" description="Aminopeptidase N-like N-terminal" evidence="15">
    <location>
        <begin position="158"/>
        <end position="219"/>
    </location>
</feature>
<evidence type="ECO:0000256" key="2">
    <source>
        <dbReference type="ARBA" id="ARBA00001947"/>
    </source>
</evidence>
<dbReference type="PANTHER" id="PTHR11533">
    <property type="entry name" value="PROTEASE M1 ZINC METALLOPROTEASE"/>
    <property type="match status" value="1"/>
</dbReference>
<evidence type="ECO:0000256" key="3">
    <source>
        <dbReference type="ARBA" id="ARBA00010136"/>
    </source>
</evidence>
<dbReference type="Gene3D" id="1.10.390.10">
    <property type="entry name" value="Neutral Protease Domain 2"/>
    <property type="match status" value="1"/>
</dbReference>
<dbReference type="Pfam" id="PF17900">
    <property type="entry name" value="Peptidase_M1_N"/>
    <property type="match status" value="1"/>
</dbReference>
<evidence type="ECO:0000313" key="16">
    <source>
        <dbReference type="EMBL" id="MEV5509351.1"/>
    </source>
</evidence>
<dbReference type="GO" id="GO:0004177">
    <property type="term" value="F:aminopeptidase activity"/>
    <property type="evidence" value="ECO:0007669"/>
    <property type="project" value="UniProtKB-KW"/>
</dbReference>
<dbReference type="InterPro" id="IPR045357">
    <property type="entry name" value="Aminopeptidase_N-like_N"/>
</dbReference>
<evidence type="ECO:0000256" key="11">
    <source>
        <dbReference type="ARBA" id="ARBA00029811"/>
    </source>
</evidence>
<gene>
    <name evidence="16" type="ORF">AB0L16_23445</name>
</gene>
<feature type="domain" description="Peptidase M1 membrane alanine aminopeptidase" evidence="14">
    <location>
        <begin position="275"/>
        <end position="464"/>
    </location>
</feature>
<dbReference type="EMBL" id="JBFAUK010000020">
    <property type="protein sequence ID" value="MEV5509351.1"/>
    <property type="molecule type" value="Genomic_DNA"/>
</dbReference>
<accession>A0ABV3K2G7</accession>
<protein>
    <recommendedName>
        <fullName evidence="5">Aminopeptidase N</fullName>
        <ecNumber evidence="4">3.4.11.2</ecNumber>
    </recommendedName>
    <alternativeName>
        <fullName evidence="11">Alanine aminopeptidase</fullName>
    </alternativeName>
    <alternativeName>
        <fullName evidence="12">Lysyl aminopeptidase</fullName>
    </alternativeName>
</protein>
<dbReference type="InterPro" id="IPR001930">
    <property type="entry name" value="Peptidase_M1"/>
</dbReference>
<keyword evidence="7" id="KW-0479">Metal-binding</keyword>
<evidence type="ECO:0000256" key="10">
    <source>
        <dbReference type="ARBA" id="ARBA00023049"/>
    </source>
</evidence>
<name>A0ABV3K2G7_STRON</name>
<dbReference type="SUPFAM" id="SSF63737">
    <property type="entry name" value="Leukotriene A4 hydrolase N-terminal domain"/>
    <property type="match status" value="1"/>
</dbReference>
<dbReference type="EC" id="3.4.11.2" evidence="4"/>
<organism evidence="16 17">
    <name type="scientific">Streptomyces orinoci</name>
    <name type="common">Streptoverticillium orinoci</name>
    <dbReference type="NCBI Taxonomy" id="67339"/>
    <lineage>
        <taxon>Bacteria</taxon>
        <taxon>Bacillati</taxon>
        <taxon>Actinomycetota</taxon>
        <taxon>Actinomycetes</taxon>
        <taxon>Kitasatosporales</taxon>
        <taxon>Streptomycetaceae</taxon>
        <taxon>Streptomyces</taxon>
    </lineage>
</organism>
<dbReference type="InterPro" id="IPR050344">
    <property type="entry name" value="Peptidase_M1_aminopeptidases"/>
</dbReference>
<keyword evidence="17" id="KW-1185">Reference proteome</keyword>
<keyword evidence="16" id="KW-0031">Aminopeptidase</keyword>
<dbReference type="InterPro" id="IPR027268">
    <property type="entry name" value="Peptidase_M4/M1_CTD_sf"/>
</dbReference>
<dbReference type="PRINTS" id="PR00756">
    <property type="entry name" value="ALADIPTASE"/>
</dbReference>
<evidence type="ECO:0000256" key="5">
    <source>
        <dbReference type="ARBA" id="ARBA00015611"/>
    </source>
</evidence>
<evidence type="ECO:0000256" key="8">
    <source>
        <dbReference type="ARBA" id="ARBA00022801"/>
    </source>
</evidence>
<dbReference type="SUPFAM" id="SSF55486">
    <property type="entry name" value="Metalloproteases ('zincins'), catalytic domain"/>
    <property type="match status" value="1"/>
</dbReference>
<evidence type="ECO:0000313" key="17">
    <source>
        <dbReference type="Proteomes" id="UP001552594"/>
    </source>
</evidence>
<evidence type="ECO:0000256" key="1">
    <source>
        <dbReference type="ARBA" id="ARBA00000098"/>
    </source>
</evidence>
<evidence type="ECO:0000256" key="12">
    <source>
        <dbReference type="ARBA" id="ARBA00031533"/>
    </source>
</evidence>
<dbReference type="RefSeq" id="WP_109284203.1">
    <property type="nucleotide sequence ID" value="NZ_JBFAUK010000020.1"/>
</dbReference>
<evidence type="ECO:0000259" key="14">
    <source>
        <dbReference type="Pfam" id="PF01433"/>
    </source>
</evidence>
<dbReference type="Pfam" id="PF01433">
    <property type="entry name" value="Peptidase_M1"/>
    <property type="match status" value="1"/>
</dbReference>
<comment type="caution">
    <text evidence="16">The sequence shown here is derived from an EMBL/GenBank/DDBJ whole genome shotgun (WGS) entry which is preliminary data.</text>
</comment>
<feature type="signal peptide" evidence="13">
    <location>
        <begin position="1"/>
        <end position="22"/>
    </location>
</feature>
<keyword evidence="8 16" id="KW-0378">Hydrolase</keyword>
<evidence type="ECO:0000256" key="6">
    <source>
        <dbReference type="ARBA" id="ARBA00022670"/>
    </source>
</evidence>
<evidence type="ECO:0000256" key="13">
    <source>
        <dbReference type="SAM" id="SignalP"/>
    </source>
</evidence>
<keyword evidence="13" id="KW-0732">Signal</keyword>
<keyword evidence="9" id="KW-0862">Zinc</keyword>
<keyword evidence="6" id="KW-0645">Protease</keyword>
<evidence type="ECO:0000256" key="7">
    <source>
        <dbReference type="ARBA" id="ARBA00022723"/>
    </source>
</evidence>
<dbReference type="InterPro" id="IPR014782">
    <property type="entry name" value="Peptidase_M1_dom"/>
</dbReference>
<comment type="similarity">
    <text evidence="3">Belongs to the peptidase M1 family.</text>
</comment>
<reference evidence="16 17" key="1">
    <citation type="submission" date="2024-06" db="EMBL/GenBank/DDBJ databases">
        <title>The Natural Products Discovery Center: Release of the First 8490 Sequenced Strains for Exploring Actinobacteria Biosynthetic Diversity.</title>
        <authorList>
            <person name="Kalkreuter E."/>
            <person name="Kautsar S.A."/>
            <person name="Yang D."/>
            <person name="Bader C.D."/>
            <person name="Teijaro C.N."/>
            <person name="Fluegel L."/>
            <person name="Davis C.M."/>
            <person name="Simpson J.R."/>
            <person name="Lauterbach L."/>
            <person name="Steele A.D."/>
            <person name="Gui C."/>
            <person name="Meng S."/>
            <person name="Li G."/>
            <person name="Viehrig K."/>
            <person name="Ye F."/>
            <person name="Su P."/>
            <person name="Kiefer A.F."/>
            <person name="Nichols A."/>
            <person name="Cepeda A.J."/>
            <person name="Yan W."/>
            <person name="Fan B."/>
            <person name="Jiang Y."/>
            <person name="Adhikari A."/>
            <person name="Zheng C.-J."/>
            <person name="Schuster L."/>
            <person name="Cowan T.M."/>
            <person name="Smanski M.J."/>
            <person name="Chevrette M.G."/>
            <person name="De Carvalho L.P.S."/>
            <person name="Shen B."/>
        </authorList>
    </citation>
    <scope>NUCLEOTIDE SEQUENCE [LARGE SCALE GENOMIC DNA]</scope>
    <source>
        <strain evidence="16 17">NPDC052347</strain>
    </source>
</reference>
<evidence type="ECO:0000259" key="15">
    <source>
        <dbReference type="Pfam" id="PF17900"/>
    </source>
</evidence>
<evidence type="ECO:0000256" key="9">
    <source>
        <dbReference type="ARBA" id="ARBA00022833"/>
    </source>
</evidence>
<feature type="chain" id="PRO_5046869015" description="Aminopeptidase N" evidence="13">
    <location>
        <begin position="23"/>
        <end position="486"/>
    </location>
</feature>
<dbReference type="Gene3D" id="2.60.40.1730">
    <property type="entry name" value="tricorn interacting facor f3 domain"/>
    <property type="match status" value="1"/>
</dbReference>
<dbReference type="Proteomes" id="UP001552594">
    <property type="component" value="Unassembled WGS sequence"/>
</dbReference>
<proteinExistence type="inferred from homology"/>
<dbReference type="CDD" id="cd09603">
    <property type="entry name" value="M1_APN_like"/>
    <property type="match status" value="1"/>
</dbReference>
<keyword evidence="10" id="KW-0482">Metalloprotease</keyword>
<sequence>MPHSTRARFPLRRLCAALTATAALLALGGAAPPPRPLGIGDRLFPYLGNPGYHIASYDIALDYHGNDRPLDAVTTIRARATQRLRRFNLDFTRGTVRSVEVNGKPAQFTPVQEDLVVTPAEVPHSGDRFTITVHHTSDPGGGRDGGWIRTADGLVMANQADAAHRVFPGSDHPSEKAYFTFRITAPKDLTVVANGVSTGRTTEGDATTWTYRTRHPMATELAQVSIGRSAVAEGTGPHGLPLRDVLPAADRAQLEKWTAKTPEHLAWLERRIGGYPFENYGMLIAQASTGFELETQTLSLFEKDLFTRTAFPAWYVESVMVHELAHQWFGDSVTPRTWSDLWLNEAHATWYESLYAEEKGGRKLEDRMRVAYQYSDLMRLDGGPPAAIKKPVPGRKISIFRPVVYDGSALVLYALRQKIGAPAFERLERAWTAAHRDATVSTADFITMASRVTGHHLESFLRPWLYSPTTPPMPGHPDWKVIRKPA</sequence>
<comment type="catalytic activity">
    <reaction evidence="1">
        <text>Release of an N-terminal amino acid, Xaa-|-Yaa- from a peptide, amide or arylamide. Xaa is preferably Ala, but may be most amino acids including Pro (slow action). When a terminal hydrophobic residue is followed by a prolyl residue, the two may be released as an intact Xaa-Pro dipeptide.</text>
        <dbReference type="EC" id="3.4.11.2"/>
    </reaction>
</comment>
<comment type="cofactor">
    <cofactor evidence="2">
        <name>Zn(2+)</name>
        <dbReference type="ChEBI" id="CHEBI:29105"/>
    </cofactor>
</comment>